<proteinExistence type="predicted"/>
<keyword evidence="1" id="KW-0732">Signal</keyword>
<reference evidence="2 3" key="1">
    <citation type="submission" date="2019-09" db="EMBL/GenBank/DDBJ databases">
        <authorList>
            <person name="Depoorter E."/>
        </authorList>
    </citation>
    <scope>NUCLEOTIDE SEQUENCE [LARGE SCALE GENOMIC DNA]</scope>
    <source>
        <strain evidence="2">R-18109</strain>
    </source>
</reference>
<dbReference type="RefSeq" id="WP_174950471.1">
    <property type="nucleotide sequence ID" value="NZ_CABVQH010000005.1"/>
</dbReference>
<dbReference type="AlphaFoldDB" id="A0A6P2U9J2"/>
<evidence type="ECO:0000313" key="3">
    <source>
        <dbReference type="Proteomes" id="UP000494260"/>
    </source>
</evidence>
<organism evidence="2 3">
    <name type="scientific">Burkholderia lata (strain ATCC 17760 / DSM 23089 / LMG 22485 / NCIMB 9086 / R18194 / 383)</name>
    <dbReference type="NCBI Taxonomy" id="482957"/>
    <lineage>
        <taxon>Bacteria</taxon>
        <taxon>Pseudomonadati</taxon>
        <taxon>Pseudomonadota</taxon>
        <taxon>Betaproteobacteria</taxon>
        <taxon>Burkholderiales</taxon>
        <taxon>Burkholderiaceae</taxon>
        <taxon>Burkholderia</taxon>
        <taxon>Burkholderia cepacia complex</taxon>
    </lineage>
</organism>
<name>A0A6P2U9J2_BURL3</name>
<protein>
    <submittedName>
        <fullName evidence="2">Lipoprotein</fullName>
    </submittedName>
</protein>
<feature type="chain" id="PRO_5027086445" evidence="1">
    <location>
        <begin position="29"/>
        <end position="159"/>
    </location>
</feature>
<gene>
    <name evidence="2" type="ORF">BLA18109_02146</name>
</gene>
<dbReference type="Proteomes" id="UP000494260">
    <property type="component" value="Unassembled WGS sequence"/>
</dbReference>
<accession>A0A6P2U9J2</accession>
<evidence type="ECO:0000313" key="2">
    <source>
        <dbReference type="EMBL" id="VWC66056.1"/>
    </source>
</evidence>
<keyword evidence="2" id="KW-0449">Lipoprotein</keyword>
<dbReference type="InterPro" id="IPR021733">
    <property type="entry name" value="DUF3304"/>
</dbReference>
<evidence type="ECO:0000256" key="1">
    <source>
        <dbReference type="SAM" id="SignalP"/>
    </source>
</evidence>
<dbReference type="Pfam" id="PF11745">
    <property type="entry name" value="DUF3304"/>
    <property type="match status" value="1"/>
</dbReference>
<dbReference type="EMBL" id="CABVQH010000005">
    <property type="protein sequence ID" value="VWC66056.1"/>
    <property type="molecule type" value="Genomic_DNA"/>
</dbReference>
<sequence>MLTLLRRLACHPTGIAVLLLGGAWQVHAQTTDYGPYRVTGYNYTDRSISLFTIDDFGAGSSTAHKSGGGGKTVCCMSVPRDRKTWHIKIHYELTQEQYAKDLPDDVYETDIPIPALPDKHDGYIEFHFFPGRKIEAQWVSYPIGPRIPRTTSNTSSTTN</sequence>
<feature type="signal peptide" evidence="1">
    <location>
        <begin position="1"/>
        <end position="28"/>
    </location>
</feature>